<keyword evidence="1" id="KW-1133">Transmembrane helix</keyword>
<accession>A0A2P8I9U4</accession>
<gene>
    <name evidence="2" type="ORF">B0I31_105202</name>
</gene>
<organism evidence="2 3">
    <name type="scientific">Saccharothrix carnea</name>
    <dbReference type="NCBI Taxonomy" id="1280637"/>
    <lineage>
        <taxon>Bacteria</taxon>
        <taxon>Bacillati</taxon>
        <taxon>Actinomycetota</taxon>
        <taxon>Actinomycetes</taxon>
        <taxon>Pseudonocardiales</taxon>
        <taxon>Pseudonocardiaceae</taxon>
        <taxon>Saccharothrix</taxon>
    </lineage>
</organism>
<keyword evidence="3" id="KW-1185">Reference proteome</keyword>
<keyword evidence="1" id="KW-0472">Membrane</keyword>
<name>A0A2P8I9U4_SACCR</name>
<proteinExistence type="predicted"/>
<feature type="transmembrane region" description="Helical" evidence="1">
    <location>
        <begin position="47"/>
        <end position="71"/>
    </location>
</feature>
<dbReference type="Proteomes" id="UP000241118">
    <property type="component" value="Unassembled WGS sequence"/>
</dbReference>
<dbReference type="OrthoDB" id="3695334at2"/>
<dbReference type="EMBL" id="PYAX01000005">
    <property type="protein sequence ID" value="PSL55243.1"/>
    <property type="molecule type" value="Genomic_DNA"/>
</dbReference>
<evidence type="ECO:0000313" key="3">
    <source>
        <dbReference type="Proteomes" id="UP000241118"/>
    </source>
</evidence>
<feature type="transmembrane region" description="Helical" evidence="1">
    <location>
        <begin position="134"/>
        <end position="152"/>
    </location>
</feature>
<keyword evidence="1" id="KW-0812">Transmembrane</keyword>
<sequence length="155" mass="16222">MAQRDDFLGGLHYDPVREVQAGSGTGTVRYLPTGEVVEPVRRRVSPWWHVAGVLLGAVGAAAAVFVTAFALDLLADGARVEGLVALAVVGFVVGMVCVGKLSPAAPLTIGLAALSGSVLYELEAFPFLPVLRTMFESGIPVVVGVLLLLLAWRRA</sequence>
<dbReference type="AlphaFoldDB" id="A0A2P8I9U4"/>
<dbReference type="RefSeq" id="WP_106616147.1">
    <property type="nucleotide sequence ID" value="NZ_PYAX01000005.1"/>
</dbReference>
<protein>
    <submittedName>
        <fullName evidence="2">Uncharacterized protein</fullName>
    </submittedName>
</protein>
<comment type="caution">
    <text evidence="2">The sequence shown here is derived from an EMBL/GenBank/DDBJ whole genome shotgun (WGS) entry which is preliminary data.</text>
</comment>
<feature type="transmembrane region" description="Helical" evidence="1">
    <location>
        <begin position="83"/>
        <end position="114"/>
    </location>
</feature>
<evidence type="ECO:0000313" key="2">
    <source>
        <dbReference type="EMBL" id="PSL55243.1"/>
    </source>
</evidence>
<evidence type="ECO:0000256" key="1">
    <source>
        <dbReference type="SAM" id="Phobius"/>
    </source>
</evidence>
<reference evidence="2 3" key="1">
    <citation type="submission" date="2018-03" db="EMBL/GenBank/DDBJ databases">
        <title>Genomic Encyclopedia of Type Strains, Phase III (KMG-III): the genomes of soil and plant-associated and newly described type strains.</title>
        <authorList>
            <person name="Whitman W."/>
        </authorList>
    </citation>
    <scope>NUCLEOTIDE SEQUENCE [LARGE SCALE GENOMIC DNA]</scope>
    <source>
        <strain evidence="2 3">CGMCC 4.7097</strain>
    </source>
</reference>